<organism evidence="2 3">
    <name type="scientific">Symbiodinium natans</name>
    <dbReference type="NCBI Taxonomy" id="878477"/>
    <lineage>
        <taxon>Eukaryota</taxon>
        <taxon>Sar</taxon>
        <taxon>Alveolata</taxon>
        <taxon>Dinophyceae</taxon>
        <taxon>Suessiales</taxon>
        <taxon>Symbiodiniaceae</taxon>
        <taxon>Symbiodinium</taxon>
    </lineage>
</organism>
<feature type="transmembrane region" description="Helical" evidence="1">
    <location>
        <begin position="75"/>
        <end position="95"/>
    </location>
</feature>
<protein>
    <submittedName>
        <fullName evidence="2">Uncharacterized protein</fullName>
    </submittedName>
</protein>
<keyword evidence="1" id="KW-0812">Transmembrane</keyword>
<feature type="transmembrane region" description="Helical" evidence="1">
    <location>
        <begin position="107"/>
        <end position="127"/>
    </location>
</feature>
<name>A0A812K0Q1_9DINO</name>
<evidence type="ECO:0000313" key="3">
    <source>
        <dbReference type="Proteomes" id="UP000604046"/>
    </source>
</evidence>
<reference evidence="2" key="1">
    <citation type="submission" date="2021-02" db="EMBL/GenBank/DDBJ databases">
        <authorList>
            <person name="Dougan E. K."/>
            <person name="Rhodes N."/>
            <person name="Thang M."/>
            <person name="Chan C."/>
        </authorList>
    </citation>
    <scope>NUCLEOTIDE SEQUENCE</scope>
</reference>
<feature type="transmembrane region" description="Helical" evidence="1">
    <location>
        <begin position="36"/>
        <end position="54"/>
    </location>
</feature>
<evidence type="ECO:0000256" key="1">
    <source>
        <dbReference type="SAM" id="Phobius"/>
    </source>
</evidence>
<keyword evidence="1" id="KW-1133">Transmembrane helix</keyword>
<dbReference type="Proteomes" id="UP000604046">
    <property type="component" value="Unassembled WGS sequence"/>
</dbReference>
<sequence>MSESSGDETSDEDSLVGASSWVPACVSKVAPSNAPWIWSIINTILSVWSFLLVLEITGTSLFDSQHRLEDSQLYLVYNFGTTIIWCLEVTLTVLVPAEDEGGWLDFSLVWIELLLAIYFLTDSILLFQKWAKTGDWESELADTMLNTIGYVYFLIKPGACERLMWCKWRERTGRVTSQRGA</sequence>
<evidence type="ECO:0000313" key="2">
    <source>
        <dbReference type="EMBL" id="CAE7219939.1"/>
    </source>
</evidence>
<accession>A0A812K0Q1</accession>
<gene>
    <name evidence="2" type="ORF">SNAT2548_LOCUS8006</name>
</gene>
<keyword evidence="3" id="KW-1185">Reference proteome</keyword>
<dbReference type="EMBL" id="CAJNDS010000572">
    <property type="protein sequence ID" value="CAE7219939.1"/>
    <property type="molecule type" value="Genomic_DNA"/>
</dbReference>
<comment type="caution">
    <text evidence="2">The sequence shown here is derived from an EMBL/GenBank/DDBJ whole genome shotgun (WGS) entry which is preliminary data.</text>
</comment>
<dbReference type="AlphaFoldDB" id="A0A812K0Q1"/>
<dbReference type="OrthoDB" id="435628at2759"/>
<keyword evidence="1" id="KW-0472">Membrane</keyword>
<proteinExistence type="predicted"/>